<sequence>MPTEMGMYSKLKLEPRTPSIHYICTGTISRTDPIEMLNAFVMSTLIHWWFSETKWKAILKSPSGSNDVNIGKAMRAPACVRYSLTIKHRNHQSNGVYLSIKHLKGDDQQARGDKEEEEEARQEKRAAEIWWVMNGSYHAISKEQNSRSAEKGRKDGKVNRLKNTIAIGTKLQLLQCVCNENQ</sequence>
<dbReference type="VEuPathDB" id="VectorBase:GPPI008107"/>
<keyword evidence="2" id="KW-1185">Reference proteome</keyword>
<proteinExistence type="predicted"/>
<evidence type="ECO:0000313" key="1">
    <source>
        <dbReference type="EnsemblMetazoa" id="GPPI008107-PA"/>
    </source>
</evidence>
<reference evidence="2" key="1">
    <citation type="submission" date="2015-01" db="EMBL/GenBank/DDBJ databases">
        <authorList>
            <person name="Aksoy S."/>
            <person name="Warren W."/>
            <person name="Wilson R.K."/>
        </authorList>
    </citation>
    <scope>NUCLEOTIDE SEQUENCE [LARGE SCALE GENOMIC DNA]</scope>
    <source>
        <strain evidence="2">IAEA</strain>
    </source>
</reference>
<organism evidence="1 2">
    <name type="scientific">Glossina palpalis gambiensis</name>
    <dbReference type="NCBI Taxonomy" id="67801"/>
    <lineage>
        <taxon>Eukaryota</taxon>
        <taxon>Metazoa</taxon>
        <taxon>Ecdysozoa</taxon>
        <taxon>Arthropoda</taxon>
        <taxon>Hexapoda</taxon>
        <taxon>Insecta</taxon>
        <taxon>Pterygota</taxon>
        <taxon>Neoptera</taxon>
        <taxon>Endopterygota</taxon>
        <taxon>Diptera</taxon>
        <taxon>Brachycera</taxon>
        <taxon>Muscomorpha</taxon>
        <taxon>Hippoboscoidea</taxon>
        <taxon>Glossinidae</taxon>
        <taxon>Glossina</taxon>
    </lineage>
</organism>
<accession>A0A1B0ATK6</accession>
<name>A0A1B0ATK6_9MUSC</name>
<evidence type="ECO:0000313" key="2">
    <source>
        <dbReference type="Proteomes" id="UP000092460"/>
    </source>
</evidence>
<protein>
    <submittedName>
        <fullName evidence="1">Uncharacterized protein</fullName>
    </submittedName>
</protein>
<dbReference type="Proteomes" id="UP000092460">
    <property type="component" value="Unassembled WGS sequence"/>
</dbReference>
<dbReference type="EMBL" id="JXJN01003389">
    <property type="status" value="NOT_ANNOTATED_CDS"/>
    <property type="molecule type" value="Genomic_DNA"/>
</dbReference>
<dbReference type="EnsemblMetazoa" id="GPPI008107-RA">
    <property type="protein sequence ID" value="GPPI008107-PA"/>
    <property type="gene ID" value="GPPI008107"/>
</dbReference>
<dbReference type="AlphaFoldDB" id="A0A1B0ATK6"/>
<reference evidence="1" key="2">
    <citation type="submission" date="2020-05" db="UniProtKB">
        <authorList>
            <consortium name="EnsemblMetazoa"/>
        </authorList>
    </citation>
    <scope>IDENTIFICATION</scope>
    <source>
        <strain evidence="1">IAEA</strain>
    </source>
</reference>